<keyword evidence="4" id="KW-1133">Transmembrane helix</keyword>
<dbReference type="CDD" id="cd01949">
    <property type="entry name" value="GGDEF"/>
    <property type="match status" value="1"/>
</dbReference>
<sequence length="558" mass="63677">MNKPSSIKKTGYKQLSLIKKLAILLLMAVVLFIGVGTLLQTRLEQTQLILNDLTFNTIPAMTNANQSAIKSSELFSALELLTSSNTPVERRIAELEVNKKLNETQEQANRVNYSQNEFRLLKTIQEEMNNLNLLIDTKLDIADQITKKQKGLSELQYQADSVYKENTGQTPLETTQKAKWKIAFLELITLAYRVEDTDRLDELKEIKHTIELKLSHLESIVEETLPTLEKQVSPLNTAITELLMSDQGLLNLQANHLKMIGRTRGREYFIRNLISDYSNVANQFSLNKNKYLKDKILALSNGVYTQETWFIGGFILLAVMICTILALYTHAIKRLRILTRKIRNMTTEPILSHSSKDEIDELFHAFDQFSDTINTQNQRLETLSLTDSLTNIANRRAFDRRLFYELSNDRTLQIDLSVVLIDVDFFKQYNDTYGHVSGDEALQKIAMMLSHTIQNSTNLIARYGGEEFVAILPNKTAKESNLVAQNIMQAIRLANIKHRMSEISDRITISIGIATRTKGESSDIDTLMKKADIALYYSKNQGRNQATHIDDIEEMKDN</sequence>
<comment type="cofactor">
    <cofactor evidence="1">
        <name>Mg(2+)</name>
        <dbReference type="ChEBI" id="CHEBI:18420"/>
    </cofactor>
</comment>
<reference evidence="6 7" key="1">
    <citation type="submission" date="2020-06" db="EMBL/GenBank/DDBJ databases">
        <authorList>
            <person name="Voronona O.L."/>
            <person name="Aksenova E.I."/>
            <person name="Kunda M.S."/>
            <person name="Semenov A.N."/>
            <person name="Ryzhova N."/>
        </authorList>
    </citation>
    <scope>NUCLEOTIDE SEQUENCE [LARGE SCALE GENOMIC DNA]</scope>
    <source>
        <strain evidence="6 7">MPKMM3633</strain>
    </source>
</reference>
<evidence type="ECO:0000256" key="4">
    <source>
        <dbReference type="SAM" id="Phobius"/>
    </source>
</evidence>
<gene>
    <name evidence="6" type="ORF">MP3633_0531</name>
</gene>
<proteinExistence type="predicted"/>
<dbReference type="EMBL" id="CP054301">
    <property type="protein sequence ID" value="QKK79267.1"/>
    <property type="molecule type" value="Genomic_DNA"/>
</dbReference>
<dbReference type="InterPro" id="IPR000160">
    <property type="entry name" value="GGDEF_dom"/>
</dbReference>
<dbReference type="InterPro" id="IPR043128">
    <property type="entry name" value="Rev_trsase/Diguanyl_cyclase"/>
</dbReference>
<dbReference type="PANTHER" id="PTHR45138">
    <property type="entry name" value="REGULATORY COMPONENTS OF SENSORY TRANSDUCTION SYSTEM"/>
    <property type="match status" value="1"/>
</dbReference>
<name>A0A859CT76_9GAMM</name>
<dbReference type="Gene3D" id="3.30.70.270">
    <property type="match status" value="1"/>
</dbReference>
<dbReference type="InterPro" id="IPR029787">
    <property type="entry name" value="Nucleotide_cyclase"/>
</dbReference>
<feature type="domain" description="GGDEF" evidence="5">
    <location>
        <begin position="414"/>
        <end position="551"/>
    </location>
</feature>
<dbReference type="RefSeq" id="WP_176334353.1">
    <property type="nucleotide sequence ID" value="NZ_BAAAEF010000003.1"/>
</dbReference>
<keyword evidence="4" id="KW-0472">Membrane</keyword>
<evidence type="ECO:0000259" key="5">
    <source>
        <dbReference type="PROSITE" id="PS50887"/>
    </source>
</evidence>
<protein>
    <recommendedName>
        <fullName evidence="2">diguanylate cyclase</fullName>
        <ecNumber evidence="2">2.7.7.65</ecNumber>
    </recommendedName>
</protein>
<keyword evidence="4" id="KW-0812">Transmembrane</keyword>
<evidence type="ECO:0000313" key="6">
    <source>
        <dbReference type="EMBL" id="QKK79267.1"/>
    </source>
</evidence>
<evidence type="ECO:0000256" key="1">
    <source>
        <dbReference type="ARBA" id="ARBA00001946"/>
    </source>
</evidence>
<comment type="catalytic activity">
    <reaction evidence="3">
        <text>2 GTP = 3',3'-c-di-GMP + 2 diphosphate</text>
        <dbReference type="Rhea" id="RHEA:24898"/>
        <dbReference type="ChEBI" id="CHEBI:33019"/>
        <dbReference type="ChEBI" id="CHEBI:37565"/>
        <dbReference type="ChEBI" id="CHEBI:58805"/>
        <dbReference type="EC" id="2.7.7.65"/>
    </reaction>
</comment>
<dbReference type="PANTHER" id="PTHR45138:SF9">
    <property type="entry name" value="DIGUANYLATE CYCLASE DGCM-RELATED"/>
    <property type="match status" value="1"/>
</dbReference>
<evidence type="ECO:0000256" key="2">
    <source>
        <dbReference type="ARBA" id="ARBA00012528"/>
    </source>
</evidence>
<dbReference type="AlphaFoldDB" id="A0A859CT76"/>
<dbReference type="SUPFAM" id="SSF55073">
    <property type="entry name" value="Nucleotide cyclase"/>
    <property type="match status" value="1"/>
</dbReference>
<dbReference type="PROSITE" id="PS50887">
    <property type="entry name" value="GGDEF"/>
    <property type="match status" value="1"/>
</dbReference>
<accession>A0A859CT76</accession>
<evidence type="ECO:0000256" key="3">
    <source>
        <dbReference type="ARBA" id="ARBA00034247"/>
    </source>
</evidence>
<dbReference type="FunFam" id="3.30.70.270:FF:000001">
    <property type="entry name" value="Diguanylate cyclase domain protein"/>
    <property type="match status" value="1"/>
</dbReference>
<dbReference type="NCBIfam" id="TIGR00254">
    <property type="entry name" value="GGDEF"/>
    <property type="match status" value="1"/>
</dbReference>
<dbReference type="SMART" id="SM00267">
    <property type="entry name" value="GGDEF"/>
    <property type="match status" value="1"/>
</dbReference>
<dbReference type="Pfam" id="PF00990">
    <property type="entry name" value="GGDEF"/>
    <property type="match status" value="1"/>
</dbReference>
<evidence type="ECO:0000313" key="7">
    <source>
        <dbReference type="Proteomes" id="UP000509371"/>
    </source>
</evidence>
<dbReference type="Gene3D" id="6.10.340.10">
    <property type="match status" value="1"/>
</dbReference>
<feature type="transmembrane region" description="Helical" evidence="4">
    <location>
        <begin position="309"/>
        <end position="331"/>
    </location>
</feature>
<feature type="transmembrane region" description="Helical" evidence="4">
    <location>
        <begin position="21"/>
        <end position="39"/>
    </location>
</feature>
<dbReference type="Proteomes" id="UP000509371">
    <property type="component" value="Chromosome"/>
</dbReference>
<organism evidence="6 7">
    <name type="scientific">Marinomonas primoryensis</name>
    <dbReference type="NCBI Taxonomy" id="178399"/>
    <lineage>
        <taxon>Bacteria</taxon>
        <taxon>Pseudomonadati</taxon>
        <taxon>Pseudomonadota</taxon>
        <taxon>Gammaproteobacteria</taxon>
        <taxon>Oceanospirillales</taxon>
        <taxon>Oceanospirillaceae</taxon>
        <taxon>Marinomonas</taxon>
    </lineage>
</organism>
<dbReference type="EC" id="2.7.7.65" evidence="2"/>
<dbReference type="GO" id="GO:0052621">
    <property type="term" value="F:diguanylate cyclase activity"/>
    <property type="evidence" value="ECO:0007669"/>
    <property type="project" value="UniProtKB-EC"/>
</dbReference>
<dbReference type="InterPro" id="IPR050469">
    <property type="entry name" value="Diguanylate_Cyclase"/>
</dbReference>
<dbReference type="KEGG" id="mpri:MP3633_0531"/>